<gene>
    <name evidence="2" type="ORF">M23134_04463</name>
</gene>
<name>A1ZM84_MICM2</name>
<dbReference type="RefSeq" id="WP_002697906.1">
    <property type="nucleotide sequence ID" value="NZ_AAWS01000015.1"/>
</dbReference>
<protein>
    <submittedName>
        <fullName evidence="2">Uncharacterized protein</fullName>
    </submittedName>
</protein>
<keyword evidence="1" id="KW-0472">Membrane</keyword>
<sequence>MKRDRKFWYSFFNELGFMIMPYAYRYQSNSPFNCELRKIGEPVIYPESEEFKIIKSDTGYFFYQLDEVMLHKALDTMRYADFLIRRRLKKKRIPMKIRPQKSKNIARIAQHPLLNGFDPKEFFAMITQITNELDPLGLQGNANYFGDYDSYGFFMLDIEKL</sequence>
<comment type="caution">
    <text evidence="2">The sequence shown here is derived from an EMBL/GenBank/DDBJ whole genome shotgun (WGS) entry which is preliminary data.</text>
</comment>
<organism evidence="2 3">
    <name type="scientific">Microscilla marina ATCC 23134</name>
    <dbReference type="NCBI Taxonomy" id="313606"/>
    <lineage>
        <taxon>Bacteria</taxon>
        <taxon>Pseudomonadati</taxon>
        <taxon>Bacteroidota</taxon>
        <taxon>Cytophagia</taxon>
        <taxon>Cytophagales</taxon>
        <taxon>Microscillaceae</taxon>
        <taxon>Microscilla</taxon>
    </lineage>
</organism>
<keyword evidence="3" id="KW-1185">Reference proteome</keyword>
<evidence type="ECO:0000313" key="2">
    <source>
        <dbReference type="EMBL" id="EAY28616.1"/>
    </source>
</evidence>
<dbReference type="AlphaFoldDB" id="A1ZM84"/>
<dbReference type="Proteomes" id="UP000004095">
    <property type="component" value="Unassembled WGS sequence"/>
</dbReference>
<feature type="transmembrane region" description="Helical" evidence="1">
    <location>
        <begin position="7"/>
        <end position="24"/>
    </location>
</feature>
<accession>A1ZM84</accession>
<evidence type="ECO:0000256" key="1">
    <source>
        <dbReference type="SAM" id="Phobius"/>
    </source>
</evidence>
<keyword evidence="1" id="KW-0812">Transmembrane</keyword>
<evidence type="ECO:0000313" key="3">
    <source>
        <dbReference type="Proteomes" id="UP000004095"/>
    </source>
</evidence>
<proteinExistence type="predicted"/>
<reference evidence="2 3" key="1">
    <citation type="submission" date="2007-01" db="EMBL/GenBank/DDBJ databases">
        <authorList>
            <person name="Haygood M."/>
            <person name="Podell S."/>
            <person name="Anderson C."/>
            <person name="Hopkinson B."/>
            <person name="Roe K."/>
            <person name="Barbeau K."/>
            <person name="Gaasterland T."/>
            <person name="Ferriera S."/>
            <person name="Johnson J."/>
            <person name="Kravitz S."/>
            <person name="Beeson K."/>
            <person name="Sutton G."/>
            <person name="Rogers Y.-H."/>
            <person name="Friedman R."/>
            <person name="Frazier M."/>
            <person name="Venter J.C."/>
        </authorList>
    </citation>
    <scope>NUCLEOTIDE SEQUENCE [LARGE SCALE GENOMIC DNA]</scope>
    <source>
        <strain evidence="2 3">ATCC 23134</strain>
    </source>
</reference>
<keyword evidence="1" id="KW-1133">Transmembrane helix</keyword>
<dbReference type="EMBL" id="AAWS01000015">
    <property type="protein sequence ID" value="EAY28616.1"/>
    <property type="molecule type" value="Genomic_DNA"/>
</dbReference>